<dbReference type="Gene3D" id="1.10.10.2520">
    <property type="entry name" value="Cell wall hydrolase SleB, domain 1"/>
    <property type="match status" value="1"/>
</dbReference>
<keyword evidence="4" id="KW-0378">Hydrolase</keyword>
<evidence type="ECO:0000256" key="1">
    <source>
        <dbReference type="SAM" id="Coils"/>
    </source>
</evidence>
<dbReference type="InterPro" id="IPR011105">
    <property type="entry name" value="Cell_wall_hydrolase_SleB"/>
</dbReference>
<keyword evidence="2" id="KW-1133">Transmembrane helix</keyword>
<keyword evidence="5" id="KW-1185">Reference proteome</keyword>
<sequence length="304" mass="33364">MLTLRSILQQICQFFRGMSFKVTKRMYRSSAVFMAGAAIITVVAFTSAGFGSGGRNALTAFAETPETEDFPDQEAVKEEAVNEEAGIEKTVVQEKVQIKLPVAKMQAQQLAGDFLEKDVIQKQEQAEESKAEIDRINTKIAMEEEAKRQAEEAAIKAAEAKKAAEAAAEKAEKEKAAHATSVSQDDYQVLLRIVQAEAGICDDKGKILVANVIINRVKSGKFPDTVKGVVYEPSQFSPVSNGSINSVKVTDDTKQCVDRALSGEDYSSGALYFMNRGGSRRGAISWFDSHLTYLFQHGNHEFFK</sequence>
<feature type="transmembrane region" description="Helical" evidence="2">
    <location>
        <begin position="31"/>
        <end position="50"/>
    </location>
</feature>
<keyword evidence="2" id="KW-0812">Transmembrane</keyword>
<protein>
    <submittedName>
        <fullName evidence="4">Cell wall hydrolase</fullName>
    </submittedName>
</protein>
<evidence type="ECO:0000256" key="2">
    <source>
        <dbReference type="SAM" id="Phobius"/>
    </source>
</evidence>
<feature type="domain" description="Cell wall hydrolase SleB" evidence="3">
    <location>
        <begin position="203"/>
        <end position="303"/>
    </location>
</feature>
<dbReference type="InterPro" id="IPR042047">
    <property type="entry name" value="SleB_dom1"/>
</dbReference>
<gene>
    <name evidence="4" type="ORF">IO98_17100</name>
</gene>
<evidence type="ECO:0000313" key="4">
    <source>
        <dbReference type="EMBL" id="KEZ89161.1"/>
    </source>
</evidence>
<comment type="caution">
    <text evidence="4">The sequence shown here is derived from an EMBL/GenBank/DDBJ whole genome shotgun (WGS) entry which is preliminary data.</text>
</comment>
<reference evidence="4 5" key="1">
    <citation type="submission" date="2014-07" db="EMBL/GenBank/DDBJ databases">
        <title>Draft genome of Clostridium celerecrescens 152B isolated from sediments associated with methane hydrate from Krishna Godavari basin.</title>
        <authorList>
            <person name="Honkalas V.S."/>
            <person name="Dabir A.P."/>
            <person name="Arora P."/>
            <person name="Dhakephalkar P.K."/>
        </authorList>
    </citation>
    <scope>NUCLEOTIDE SEQUENCE [LARGE SCALE GENOMIC DNA]</scope>
    <source>
        <strain evidence="4 5">152B</strain>
    </source>
</reference>
<organism evidence="4 5">
    <name type="scientific">Lacrimispora celerecrescens</name>
    <dbReference type="NCBI Taxonomy" id="29354"/>
    <lineage>
        <taxon>Bacteria</taxon>
        <taxon>Bacillati</taxon>
        <taxon>Bacillota</taxon>
        <taxon>Clostridia</taxon>
        <taxon>Lachnospirales</taxon>
        <taxon>Lachnospiraceae</taxon>
        <taxon>Lacrimispora</taxon>
    </lineage>
</organism>
<name>A0A084JJM7_9FIRM</name>
<evidence type="ECO:0000259" key="3">
    <source>
        <dbReference type="Pfam" id="PF07486"/>
    </source>
</evidence>
<dbReference type="Pfam" id="PF07486">
    <property type="entry name" value="Hydrolase_2"/>
    <property type="match status" value="1"/>
</dbReference>
<dbReference type="GO" id="GO:0016787">
    <property type="term" value="F:hydrolase activity"/>
    <property type="evidence" value="ECO:0007669"/>
    <property type="project" value="UniProtKB-KW"/>
</dbReference>
<evidence type="ECO:0000313" key="5">
    <source>
        <dbReference type="Proteomes" id="UP000028525"/>
    </source>
</evidence>
<keyword evidence="1" id="KW-0175">Coiled coil</keyword>
<proteinExistence type="predicted"/>
<dbReference type="RefSeq" id="WP_038283106.1">
    <property type="nucleotide sequence ID" value="NZ_JPME01000020.1"/>
</dbReference>
<dbReference type="STRING" id="29354.IO98_17100"/>
<dbReference type="EMBL" id="JPME01000020">
    <property type="protein sequence ID" value="KEZ89161.1"/>
    <property type="molecule type" value="Genomic_DNA"/>
</dbReference>
<keyword evidence="2" id="KW-0472">Membrane</keyword>
<dbReference type="AlphaFoldDB" id="A0A084JJM7"/>
<dbReference type="Proteomes" id="UP000028525">
    <property type="component" value="Unassembled WGS sequence"/>
</dbReference>
<feature type="coiled-coil region" evidence="1">
    <location>
        <begin position="119"/>
        <end position="181"/>
    </location>
</feature>
<accession>A0A084JJM7</accession>
<dbReference type="OrthoDB" id="9785345at2"/>